<name>A0A433DL76_9FUNG</name>
<evidence type="ECO:0000313" key="1">
    <source>
        <dbReference type="EMBL" id="RUP51634.1"/>
    </source>
</evidence>
<proteinExistence type="predicted"/>
<gene>
    <name evidence="1" type="ORF">BC936DRAFT_146848</name>
</gene>
<sequence length="88" mass="10337">MRGHQHREHAQLSKRKEQQNPPSRTDTQGRWFREAVLLQKFLPALEPISIQKGTVTSPAGEELQARRCAQIEKRSHHSDKRYDIPERK</sequence>
<dbReference type="EMBL" id="RBNI01000572">
    <property type="protein sequence ID" value="RUP51634.1"/>
    <property type="molecule type" value="Genomic_DNA"/>
</dbReference>
<organism evidence="1 2">
    <name type="scientific">Jimgerdemannia flammicorona</name>
    <dbReference type="NCBI Taxonomy" id="994334"/>
    <lineage>
        <taxon>Eukaryota</taxon>
        <taxon>Fungi</taxon>
        <taxon>Fungi incertae sedis</taxon>
        <taxon>Mucoromycota</taxon>
        <taxon>Mucoromycotina</taxon>
        <taxon>Endogonomycetes</taxon>
        <taxon>Endogonales</taxon>
        <taxon>Endogonaceae</taxon>
        <taxon>Jimgerdemannia</taxon>
    </lineage>
</organism>
<accession>A0A433DL76</accession>
<reference evidence="1 2" key="1">
    <citation type="journal article" date="2018" name="New Phytol.">
        <title>Phylogenomics of Endogonaceae and evolution of mycorrhizas within Mucoromycota.</title>
        <authorList>
            <person name="Chang Y."/>
            <person name="Desiro A."/>
            <person name="Na H."/>
            <person name="Sandor L."/>
            <person name="Lipzen A."/>
            <person name="Clum A."/>
            <person name="Barry K."/>
            <person name="Grigoriev I.V."/>
            <person name="Martin F.M."/>
            <person name="Stajich J.E."/>
            <person name="Smith M.E."/>
            <person name="Bonito G."/>
            <person name="Spatafora J.W."/>
        </authorList>
    </citation>
    <scope>NUCLEOTIDE SEQUENCE [LARGE SCALE GENOMIC DNA]</scope>
    <source>
        <strain evidence="1 2">GMNB39</strain>
    </source>
</reference>
<keyword evidence="2" id="KW-1185">Reference proteome</keyword>
<dbReference type="Proteomes" id="UP000268093">
    <property type="component" value="Unassembled WGS sequence"/>
</dbReference>
<dbReference type="AlphaFoldDB" id="A0A433DL76"/>
<protein>
    <submittedName>
        <fullName evidence="1">Uncharacterized protein</fullName>
    </submittedName>
</protein>
<comment type="caution">
    <text evidence="1">The sequence shown here is derived from an EMBL/GenBank/DDBJ whole genome shotgun (WGS) entry which is preliminary data.</text>
</comment>
<evidence type="ECO:0000313" key="2">
    <source>
        <dbReference type="Proteomes" id="UP000268093"/>
    </source>
</evidence>